<organism evidence="1 2">
    <name type="scientific">Shewanella piezotolerans (strain WP3 / JCM 13877)</name>
    <dbReference type="NCBI Taxonomy" id="225849"/>
    <lineage>
        <taxon>Bacteria</taxon>
        <taxon>Pseudomonadati</taxon>
        <taxon>Pseudomonadota</taxon>
        <taxon>Gammaproteobacteria</taxon>
        <taxon>Alteromonadales</taxon>
        <taxon>Shewanellaceae</taxon>
        <taxon>Shewanella</taxon>
    </lineage>
</organism>
<protein>
    <recommendedName>
        <fullName evidence="3">Glycine zipper domain-containing protein</fullName>
    </recommendedName>
</protein>
<proteinExistence type="predicted"/>
<dbReference type="Proteomes" id="UP000000753">
    <property type="component" value="Chromosome"/>
</dbReference>
<name>B8CIJ9_SHEPW</name>
<dbReference type="EMBL" id="CP000472">
    <property type="protein sequence ID" value="ACJ27475.1"/>
    <property type="molecule type" value="Genomic_DNA"/>
</dbReference>
<dbReference type="RefSeq" id="WP_020910856.1">
    <property type="nucleotide sequence ID" value="NC_011566.1"/>
</dbReference>
<dbReference type="OrthoDB" id="6257966at2"/>
<reference evidence="1 2" key="1">
    <citation type="journal article" date="2008" name="PLoS ONE">
        <title>Environmental adaptation: genomic analysis of the piezotolerant and psychrotolerant deep-sea iron reducing bacterium Shewanella piezotolerans WP3.</title>
        <authorList>
            <person name="Wang F."/>
            <person name="Wang J."/>
            <person name="Jian H."/>
            <person name="Zhang B."/>
            <person name="Li S."/>
            <person name="Wang F."/>
            <person name="Zeng X."/>
            <person name="Gao L."/>
            <person name="Bartlett D.H."/>
            <person name="Yu J."/>
            <person name="Hu S."/>
            <person name="Xiao X."/>
        </authorList>
    </citation>
    <scope>NUCLEOTIDE SEQUENCE [LARGE SCALE GENOMIC DNA]</scope>
    <source>
        <strain evidence="2">WP3 / JCM 13877</strain>
    </source>
</reference>
<dbReference type="HOGENOM" id="CLU_1026347_0_0_6"/>
<keyword evidence="2" id="KW-1185">Reference proteome</keyword>
<evidence type="ECO:0000313" key="2">
    <source>
        <dbReference type="Proteomes" id="UP000000753"/>
    </source>
</evidence>
<accession>B8CIJ9</accession>
<dbReference type="AlphaFoldDB" id="B8CIJ9"/>
<evidence type="ECO:0008006" key="3">
    <source>
        <dbReference type="Google" id="ProtNLM"/>
    </source>
</evidence>
<dbReference type="KEGG" id="swp:swp_0657"/>
<gene>
    <name evidence="1" type="ordered locus">swp_0657</name>
</gene>
<sequence length="307" mass="32087">MSSNTIFSNTQSTHLVSSTTAADKTFINGASNTMSTVNKYSKIILATLSLSVLTACASSEGVGEDGRDSNRGLKTGVAGGAILGLAMGAVAGDASLALKGAAVGAAAGGVAGASADYANDREDHRNENASKSININGLSAAQVGGAAAPATIAQNWDRLDTFSGQWLVNIWALDSKGERVEATGIAQGGLSKTTAATLSVENLKVSGVEQNLNGLVLLSYTPAQGYQLQTDFNDNSKLSFSGEFQPQLQRYNYYPVGANGQTFSGNERSQMRLELRFAGQDVFLVDSYAVIDGKEVQIQSYRFTRQG</sequence>
<evidence type="ECO:0000313" key="1">
    <source>
        <dbReference type="EMBL" id="ACJ27475.1"/>
    </source>
</evidence>
<dbReference type="eggNOG" id="ENOG5033M1I">
    <property type="taxonomic scope" value="Bacteria"/>
</dbReference>